<dbReference type="InterPro" id="IPR011042">
    <property type="entry name" value="6-blade_b-propeller_TolB-like"/>
</dbReference>
<dbReference type="Gene3D" id="2.120.10.30">
    <property type="entry name" value="TolB, C-terminal domain"/>
    <property type="match status" value="1"/>
</dbReference>
<gene>
    <name evidence="3" type="ORF">BJ988_002202</name>
</gene>
<evidence type="ECO:0000313" key="4">
    <source>
        <dbReference type="Proteomes" id="UP000564496"/>
    </source>
</evidence>
<dbReference type="Pfam" id="PF07995">
    <property type="entry name" value="GSDH"/>
    <property type="match status" value="1"/>
</dbReference>
<dbReference type="InterPro" id="IPR012938">
    <property type="entry name" value="Glc/Sorbosone_DH"/>
</dbReference>
<dbReference type="PANTHER" id="PTHR19328">
    <property type="entry name" value="HEDGEHOG-INTERACTING PROTEIN"/>
    <property type="match status" value="1"/>
</dbReference>
<evidence type="ECO:0000256" key="1">
    <source>
        <dbReference type="SAM" id="MobiDB-lite"/>
    </source>
</evidence>
<dbReference type="Proteomes" id="UP000564496">
    <property type="component" value="Unassembled WGS sequence"/>
</dbReference>
<protein>
    <submittedName>
        <fullName evidence="3">Glucose/arabinose dehydrogenase</fullName>
    </submittedName>
</protein>
<evidence type="ECO:0000259" key="2">
    <source>
        <dbReference type="Pfam" id="PF07995"/>
    </source>
</evidence>
<dbReference type="PANTHER" id="PTHR19328:SF13">
    <property type="entry name" value="HIPL1 PROTEIN"/>
    <property type="match status" value="1"/>
</dbReference>
<feature type="compositionally biased region" description="Basic and acidic residues" evidence="1">
    <location>
        <begin position="1"/>
        <end position="10"/>
    </location>
</feature>
<dbReference type="AlphaFoldDB" id="A0A7Z0IS08"/>
<feature type="compositionally biased region" description="Polar residues" evidence="1">
    <location>
        <begin position="49"/>
        <end position="63"/>
    </location>
</feature>
<reference evidence="3 4" key="1">
    <citation type="submission" date="2020-07" db="EMBL/GenBank/DDBJ databases">
        <title>Sequencing the genomes of 1000 actinobacteria strains.</title>
        <authorList>
            <person name="Klenk H.-P."/>
        </authorList>
    </citation>
    <scope>NUCLEOTIDE SEQUENCE [LARGE SCALE GENOMIC DNA]</scope>
    <source>
        <strain evidence="3 4">DSM 26487</strain>
    </source>
</reference>
<name>A0A7Z0IS08_9ACTN</name>
<accession>A0A7Z0IS08</accession>
<comment type="caution">
    <text evidence="3">The sequence shown here is derived from an EMBL/GenBank/DDBJ whole genome shotgun (WGS) entry which is preliminary data.</text>
</comment>
<feature type="region of interest" description="Disordered" evidence="1">
    <location>
        <begin position="49"/>
        <end position="73"/>
    </location>
</feature>
<dbReference type="RefSeq" id="WP_218860756.1">
    <property type="nucleotide sequence ID" value="NZ_JACBZR010000001.1"/>
</dbReference>
<dbReference type="InterPro" id="IPR011041">
    <property type="entry name" value="Quinoprot_gluc/sorb_DH_b-prop"/>
</dbReference>
<dbReference type="EMBL" id="JACBZR010000001">
    <property type="protein sequence ID" value="NYI77554.1"/>
    <property type="molecule type" value="Genomic_DNA"/>
</dbReference>
<dbReference type="SUPFAM" id="SSF50952">
    <property type="entry name" value="Soluble quinoprotein glucose dehydrogenase"/>
    <property type="match status" value="1"/>
</dbReference>
<feature type="region of interest" description="Disordered" evidence="1">
    <location>
        <begin position="1"/>
        <end position="22"/>
    </location>
</feature>
<sequence length="410" mass="42419">MNHPRDEHTRSTASTFSNDVRGGPLVTSVRHRAAIAATAAALVLSACSSGSEQPGVATNNGPALTTGEPAASSEVPSAAVATLGEPVELSTGLTSPWGLTFLPDGSALVSERLTGEILRVPAEGGEPRRVGVVPDVEVSSEGGLLGIVASPDFATDRTVFASASGTDQNRIVALTIADDFGSLAVDRVLLDGIQTADRHHGGRLAIGPDGHLWVGTGDAFEPENAAAADSLNGKILRIALDGSVPAENPSDSPIYSGGHRNVQGITFGPDGTAYASELGHRTWDEVNVVRAGRDYGWPETEGIEGATGKPPIATIHPDEASPSGIAYAAGSLWIGALGGQRLWQLPVDGPAATADPIEHFVEEYGRIRTVEVAPDGALWVITSNTDGATWGGTEPRHGDDRILRLEVNQP</sequence>
<organism evidence="3 4">
    <name type="scientific">Nocardioides panzhihuensis</name>
    <dbReference type="NCBI Taxonomy" id="860243"/>
    <lineage>
        <taxon>Bacteria</taxon>
        <taxon>Bacillati</taxon>
        <taxon>Actinomycetota</taxon>
        <taxon>Actinomycetes</taxon>
        <taxon>Propionibacteriales</taxon>
        <taxon>Nocardioidaceae</taxon>
        <taxon>Nocardioides</taxon>
    </lineage>
</organism>
<keyword evidence="4" id="KW-1185">Reference proteome</keyword>
<evidence type="ECO:0000313" key="3">
    <source>
        <dbReference type="EMBL" id="NYI77554.1"/>
    </source>
</evidence>
<proteinExistence type="predicted"/>
<feature type="domain" description="Glucose/Sorbosone dehydrogenase" evidence="2">
    <location>
        <begin position="93"/>
        <end position="388"/>
    </location>
</feature>